<dbReference type="EMBL" id="ML208375">
    <property type="protein sequence ID" value="TFK67446.1"/>
    <property type="molecule type" value="Genomic_DNA"/>
</dbReference>
<dbReference type="Proteomes" id="UP000308600">
    <property type="component" value="Unassembled WGS sequence"/>
</dbReference>
<evidence type="ECO:0000313" key="1">
    <source>
        <dbReference type="EMBL" id="TFK67446.1"/>
    </source>
</evidence>
<gene>
    <name evidence="1" type="ORF">BDN72DRAFT_770676</name>
</gene>
<evidence type="ECO:0000313" key="2">
    <source>
        <dbReference type="Proteomes" id="UP000308600"/>
    </source>
</evidence>
<protein>
    <submittedName>
        <fullName evidence="1">Uncharacterized protein</fullName>
    </submittedName>
</protein>
<organism evidence="1 2">
    <name type="scientific">Pluteus cervinus</name>
    <dbReference type="NCBI Taxonomy" id="181527"/>
    <lineage>
        <taxon>Eukaryota</taxon>
        <taxon>Fungi</taxon>
        <taxon>Dikarya</taxon>
        <taxon>Basidiomycota</taxon>
        <taxon>Agaricomycotina</taxon>
        <taxon>Agaricomycetes</taxon>
        <taxon>Agaricomycetidae</taxon>
        <taxon>Agaricales</taxon>
        <taxon>Pluteineae</taxon>
        <taxon>Pluteaceae</taxon>
        <taxon>Pluteus</taxon>
    </lineage>
</organism>
<keyword evidence="2" id="KW-1185">Reference proteome</keyword>
<sequence length="216" mass="24184">MVELTENDEVVPLMLKYMHKQRHIDIKTLDFNALKGLADAAEKYSIYPAMDICKLRMEYAGCYALSRLRDDAFLDVLGYAAKHSYSDICDLCAPATLGTSLTIARLALGPLSTLKWATYREGFLDILRTQSTPPVAQHVLHKGGSAICDVWKEIDIQSRVMTRVLADPECLLSTAWKDEMIALFLACPYCARRVKAWLDGMMRSASTLPVFSEVVV</sequence>
<accession>A0ACD3ANZ3</accession>
<proteinExistence type="predicted"/>
<name>A0ACD3ANZ3_9AGAR</name>
<reference evidence="1 2" key="1">
    <citation type="journal article" date="2019" name="Nat. Ecol. Evol.">
        <title>Megaphylogeny resolves global patterns of mushroom evolution.</title>
        <authorList>
            <person name="Varga T."/>
            <person name="Krizsan K."/>
            <person name="Foldi C."/>
            <person name="Dima B."/>
            <person name="Sanchez-Garcia M."/>
            <person name="Sanchez-Ramirez S."/>
            <person name="Szollosi G.J."/>
            <person name="Szarkandi J.G."/>
            <person name="Papp V."/>
            <person name="Albert L."/>
            <person name="Andreopoulos W."/>
            <person name="Angelini C."/>
            <person name="Antonin V."/>
            <person name="Barry K.W."/>
            <person name="Bougher N.L."/>
            <person name="Buchanan P."/>
            <person name="Buyck B."/>
            <person name="Bense V."/>
            <person name="Catcheside P."/>
            <person name="Chovatia M."/>
            <person name="Cooper J."/>
            <person name="Damon W."/>
            <person name="Desjardin D."/>
            <person name="Finy P."/>
            <person name="Geml J."/>
            <person name="Haridas S."/>
            <person name="Hughes K."/>
            <person name="Justo A."/>
            <person name="Karasinski D."/>
            <person name="Kautmanova I."/>
            <person name="Kiss B."/>
            <person name="Kocsube S."/>
            <person name="Kotiranta H."/>
            <person name="LaButti K.M."/>
            <person name="Lechner B.E."/>
            <person name="Liimatainen K."/>
            <person name="Lipzen A."/>
            <person name="Lukacs Z."/>
            <person name="Mihaltcheva S."/>
            <person name="Morgado L.N."/>
            <person name="Niskanen T."/>
            <person name="Noordeloos M.E."/>
            <person name="Ohm R.A."/>
            <person name="Ortiz-Santana B."/>
            <person name="Ovrebo C."/>
            <person name="Racz N."/>
            <person name="Riley R."/>
            <person name="Savchenko A."/>
            <person name="Shiryaev A."/>
            <person name="Soop K."/>
            <person name="Spirin V."/>
            <person name="Szebenyi C."/>
            <person name="Tomsovsky M."/>
            <person name="Tulloss R.E."/>
            <person name="Uehling J."/>
            <person name="Grigoriev I.V."/>
            <person name="Vagvolgyi C."/>
            <person name="Papp T."/>
            <person name="Martin F.M."/>
            <person name="Miettinen O."/>
            <person name="Hibbett D.S."/>
            <person name="Nagy L.G."/>
        </authorList>
    </citation>
    <scope>NUCLEOTIDE SEQUENCE [LARGE SCALE GENOMIC DNA]</scope>
    <source>
        <strain evidence="1 2">NL-1719</strain>
    </source>
</reference>